<sequence length="566" mass="59136">MKAQRLPNASRLTALVRRQKSLLLSSLPPPLSTNLRPAAAALLLFLSPRPLFTSLPVVFLPPSRPSSSLDPSSHAKAPGLGARGNLSPVRACVSLRLVKPRWGRSRMEAMDAKYRPLMFPNGGAAKKVKPTAVSPAAAAAPGEPMYRECLKNHAASLGGHAVDGCGEFMPSPAANPADPTSLKCAACGCHRNFHRRAVDGSPPPPPPSAPLALPAPASVLLHGHPHRGGGGGEETPEDRLPGVVDDSDSDSDASEYDEERSVSPPPPHHVLPAPVAQQPPPPPPPYFAAGPPHMLLSLGSGGAPGAAAAVTQRPAHQLTPSSAPPGAMPRKRFRTKFTAEQKQRMQELSERLGWRLQKRDEAIVDEWCRDIGVGKGVFKVWMHNNKHNFLGGHSARRSASSSSVPGAGAPQLHTPTATAGAAAPSFNDASAITAPPPVLTSSPPASTGFNMNGAASSAPTVTAGHPDNGNGASSPQQAGIEAMKSARFAATLAPKEQGRRPQAAAISKWRALFGFGLVPPALCVMGWNMRREGDAFCRAGRGLQKLPPLTLKRPLGEAMGMGLGWP</sequence>
<dbReference type="InterPro" id="IPR009057">
    <property type="entry name" value="Homeodomain-like_sf"/>
</dbReference>
<evidence type="ECO:0000313" key="14">
    <source>
        <dbReference type="EMBL" id="KAF8657701.1"/>
    </source>
</evidence>
<dbReference type="GO" id="GO:0000976">
    <property type="term" value="F:transcription cis-regulatory region binding"/>
    <property type="evidence" value="ECO:0007669"/>
    <property type="project" value="TreeGrafter"/>
</dbReference>
<dbReference type="Pfam" id="PF04770">
    <property type="entry name" value="ZF-HD_dimer"/>
    <property type="match status" value="1"/>
</dbReference>
<organism evidence="14 15">
    <name type="scientific">Digitaria exilis</name>
    <dbReference type="NCBI Taxonomy" id="1010633"/>
    <lineage>
        <taxon>Eukaryota</taxon>
        <taxon>Viridiplantae</taxon>
        <taxon>Streptophyta</taxon>
        <taxon>Embryophyta</taxon>
        <taxon>Tracheophyta</taxon>
        <taxon>Spermatophyta</taxon>
        <taxon>Magnoliopsida</taxon>
        <taxon>Liliopsida</taxon>
        <taxon>Poales</taxon>
        <taxon>Poaceae</taxon>
        <taxon>PACMAD clade</taxon>
        <taxon>Panicoideae</taxon>
        <taxon>Panicodae</taxon>
        <taxon>Paniceae</taxon>
        <taxon>Anthephorinae</taxon>
        <taxon>Digitaria</taxon>
    </lineage>
</organism>
<dbReference type="NCBIfam" id="TIGR01566">
    <property type="entry name" value="ZF_HD_prot_N"/>
    <property type="match status" value="1"/>
</dbReference>
<evidence type="ECO:0000259" key="13">
    <source>
        <dbReference type="PROSITE" id="PS51523"/>
    </source>
</evidence>
<gene>
    <name evidence="14" type="ORF">HU200_059857</name>
</gene>
<evidence type="ECO:0000256" key="8">
    <source>
        <dbReference type="ARBA" id="ARBA00023125"/>
    </source>
</evidence>
<keyword evidence="5" id="KW-0863">Zinc-finger</keyword>
<dbReference type="FunFam" id="1.10.10.60:FF:000257">
    <property type="entry name" value="Zinc-finger homeodomain protein 2"/>
    <property type="match status" value="1"/>
</dbReference>
<evidence type="ECO:0000256" key="10">
    <source>
        <dbReference type="ARBA" id="ARBA00023163"/>
    </source>
</evidence>
<evidence type="ECO:0000256" key="2">
    <source>
        <dbReference type="ARBA" id="ARBA00004123"/>
    </source>
</evidence>
<dbReference type="PANTHER" id="PTHR31948">
    <property type="entry name" value="ZINC-FINGER HOMEODOMAIN PROTEIN 2"/>
    <property type="match status" value="1"/>
</dbReference>
<dbReference type="OrthoDB" id="682018at2759"/>
<keyword evidence="11" id="KW-0539">Nucleus</keyword>
<evidence type="ECO:0000256" key="5">
    <source>
        <dbReference type="ARBA" id="ARBA00022771"/>
    </source>
</evidence>
<keyword evidence="15" id="KW-1185">Reference proteome</keyword>
<evidence type="ECO:0000256" key="6">
    <source>
        <dbReference type="ARBA" id="ARBA00022833"/>
    </source>
</evidence>
<evidence type="ECO:0000256" key="7">
    <source>
        <dbReference type="ARBA" id="ARBA00023015"/>
    </source>
</evidence>
<comment type="subunit">
    <text evidence="3">Homo- and heterodimer with other ZFHD proteins.</text>
</comment>
<evidence type="ECO:0000256" key="9">
    <source>
        <dbReference type="ARBA" id="ARBA00023155"/>
    </source>
</evidence>
<reference evidence="14" key="1">
    <citation type="submission" date="2020-07" db="EMBL/GenBank/DDBJ databases">
        <title>Genome sequence and genetic diversity analysis of an under-domesticated orphan crop, white fonio (Digitaria exilis).</title>
        <authorList>
            <person name="Bennetzen J.L."/>
            <person name="Chen S."/>
            <person name="Ma X."/>
            <person name="Wang X."/>
            <person name="Yssel A.E.J."/>
            <person name="Chaluvadi S.R."/>
            <person name="Johnson M."/>
            <person name="Gangashetty P."/>
            <person name="Hamidou F."/>
            <person name="Sanogo M.D."/>
            <person name="Zwaenepoel A."/>
            <person name="Wallace J."/>
            <person name="Van De Peer Y."/>
            <person name="Van Deynze A."/>
        </authorList>
    </citation>
    <scope>NUCLEOTIDE SEQUENCE</scope>
    <source>
        <tissue evidence="14">Leaves</tissue>
    </source>
</reference>
<protein>
    <recommendedName>
        <fullName evidence="13">ZF-HD dimerization-type domain-containing protein</fullName>
    </recommendedName>
</protein>
<feature type="compositionally biased region" description="Acidic residues" evidence="12">
    <location>
        <begin position="245"/>
        <end position="258"/>
    </location>
</feature>
<keyword evidence="4" id="KW-0479">Metal-binding</keyword>
<dbReference type="GO" id="GO:0003700">
    <property type="term" value="F:DNA-binding transcription factor activity"/>
    <property type="evidence" value="ECO:0007669"/>
    <property type="project" value="TreeGrafter"/>
</dbReference>
<dbReference type="GO" id="GO:0050793">
    <property type="term" value="P:regulation of developmental process"/>
    <property type="evidence" value="ECO:0007669"/>
    <property type="project" value="TreeGrafter"/>
</dbReference>
<accession>A0A835AAN6</accession>
<evidence type="ECO:0000256" key="3">
    <source>
        <dbReference type="ARBA" id="ARBA00011416"/>
    </source>
</evidence>
<keyword evidence="10" id="KW-0804">Transcription</keyword>
<feature type="region of interest" description="Disordered" evidence="12">
    <location>
        <begin position="219"/>
        <end position="291"/>
    </location>
</feature>
<dbReference type="Proteomes" id="UP000636709">
    <property type="component" value="Unassembled WGS sequence"/>
</dbReference>
<evidence type="ECO:0000256" key="4">
    <source>
        <dbReference type="ARBA" id="ARBA00022723"/>
    </source>
</evidence>
<dbReference type="InterPro" id="IPR006456">
    <property type="entry name" value="ZF_HD_homeobox_Cys/His_dimer"/>
</dbReference>
<dbReference type="Gene3D" id="1.10.10.60">
    <property type="entry name" value="Homeodomain-like"/>
    <property type="match status" value="1"/>
</dbReference>
<evidence type="ECO:0000256" key="11">
    <source>
        <dbReference type="ARBA" id="ARBA00023242"/>
    </source>
</evidence>
<dbReference type="NCBIfam" id="TIGR01565">
    <property type="entry name" value="homeo_ZF_HD"/>
    <property type="match status" value="1"/>
</dbReference>
<dbReference type="AlphaFoldDB" id="A0A835AAN6"/>
<evidence type="ECO:0000256" key="1">
    <source>
        <dbReference type="ARBA" id="ARBA00004049"/>
    </source>
</evidence>
<feature type="compositionally biased region" description="Low complexity" evidence="12">
    <location>
        <begin position="414"/>
        <end position="424"/>
    </location>
</feature>
<comment type="caution">
    <text evidence="14">The sequence shown here is derived from an EMBL/GenBank/DDBJ whole genome shotgun (WGS) entry which is preliminary data.</text>
</comment>
<dbReference type="GO" id="GO:0008270">
    <property type="term" value="F:zinc ion binding"/>
    <property type="evidence" value="ECO:0007669"/>
    <property type="project" value="UniProtKB-KW"/>
</dbReference>
<dbReference type="EMBL" id="JACEFO010002487">
    <property type="protein sequence ID" value="KAF8657701.1"/>
    <property type="molecule type" value="Genomic_DNA"/>
</dbReference>
<keyword evidence="8" id="KW-0238">DNA-binding</keyword>
<comment type="subcellular location">
    <subcellularLocation>
        <location evidence="2">Nucleus</location>
    </subcellularLocation>
</comment>
<dbReference type="InterPro" id="IPR006455">
    <property type="entry name" value="Homeodomain_ZF_HD"/>
</dbReference>
<name>A0A835AAN6_9POAL</name>
<evidence type="ECO:0000313" key="15">
    <source>
        <dbReference type="Proteomes" id="UP000636709"/>
    </source>
</evidence>
<keyword evidence="9" id="KW-0371">Homeobox</keyword>
<evidence type="ECO:0000256" key="12">
    <source>
        <dbReference type="SAM" id="MobiDB-lite"/>
    </source>
</evidence>
<feature type="compositionally biased region" description="Polar residues" evidence="12">
    <location>
        <begin position="439"/>
        <end position="460"/>
    </location>
</feature>
<feature type="domain" description="ZF-HD dimerization-type" evidence="13">
    <location>
        <begin position="146"/>
        <end position="197"/>
    </location>
</feature>
<dbReference type="SUPFAM" id="SSF46689">
    <property type="entry name" value="Homeodomain-like"/>
    <property type="match status" value="1"/>
</dbReference>
<feature type="region of interest" description="Disordered" evidence="12">
    <location>
        <begin position="392"/>
        <end position="478"/>
    </location>
</feature>
<keyword evidence="7" id="KW-0805">Transcription regulation</keyword>
<keyword evidence="6" id="KW-0862">Zinc</keyword>
<dbReference type="PROSITE" id="PS51523">
    <property type="entry name" value="ZF_HD_DIMER"/>
    <property type="match status" value="1"/>
</dbReference>
<dbReference type="GO" id="GO:0005634">
    <property type="term" value="C:nucleus"/>
    <property type="evidence" value="ECO:0007669"/>
    <property type="project" value="UniProtKB-SubCell"/>
</dbReference>
<dbReference type="PANTHER" id="PTHR31948:SF52">
    <property type="entry name" value="ZINC-FINGER HOMEODOMAIN PROTEIN 9"/>
    <property type="match status" value="1"/>
</dbReference>
<comment type="function">
    <text evidence="1">Putative transcription factor.</text>
</comment>
<proteinExistence type="predicted"/>
<feature type="compositionally biased region" description="Pro residues" evidence="12">
    <location>
        <begin position="277"/>
        <end position="286"/>
    </location>
</feature>